<keyword evidence="9 13" id="KW-0560">Oxidoreductase</keyword>
<organism evidence="14 15">
    <name type="scientific">Ignelater luminosus</name>
    <name type="common">Cucubano</name>
    <name type="synonym">Pyrophorus luminosus</name>
    <dbReference type="NCBI Taxonomy" id="2038154"/>
    <lineage>
        <taxon>Eukaryota</taxon>
        <taxon>Metazoa</taxon>
        <taxon>Ecdysozoa</taxon>
        <taxon>Arthropoda</taxon>
        <taxon>Hexapoda</taxon>
        <taxon>Insecta</taxon>
        <taxon>Pterygota</taxon>
        <taxon>Neoptera</taxon>
        <taxon>Endopterygota</taxon>
        <taxon>Coleoptera</taxon>
        <taxon>Polyphaga</taxon>
        <taxon>Elateriformia</taxon>
        <taxon>Elateroidea</taxon>
        <taxon>Elateridae</taxon>
        <taxon>Agrypninae</taxon>
        <taxon>Pyrophorini</taxon>
        <taxon>Ignelater</taxon>
    </lineage>
</organism>
<evidence type="ECO:0000256" key="6">
    <source>
        <dbReference type="ARBA" id="ARBA00022723"/>
    </source>
</evidence>
<evidence type="ECO:0000313" key="14">
    <source>
        <dbReference type="EMBL" id="KAF2895443.1"/>
    </source>
</evidence>
<evidence type="ECO:0000256" key="13">
    <source>
        <dbReference type="RuleBase" id="RU000461"/>
    </source>
</evidence>
<dbReference type="OrthoDB" id="1470350at2759"/>
<dbReference type="FunFam" id="1.10.630.10:FF:000182">
    <property type="entry name" value="Cytochrome P450 3A4"/>
    <property type="match status" value="1"/>
</dbReference>
<proteinExistence type="inferred from homology"/>
<dbReference type="GO" id="GO:0004497">
    <property type="term" value="F:monooxygenase activity"/>
    <property type="evidence" value="ECO:0007669"/>
    <property type="project" value="UniProtKB-KW"/>
</dbReference>
<keyword evidence="15" id="KW-1185">Reference proteome</keyword>
<dbReference type="InterPro" id="IPR001128">
    <property type="entry name" value="Cyt_P450"/>
</dbReference>
<dbReference type="CDD" id="cd20628">
    <property type="entry name" value="CYP4"/>
    <property type="match status" value="1"/>
</dbReference>
<dbReference type="InterPro" id="IPR017972">
    <property type="entry name" value="Cyt_P450_CS"/>
</dbReference>
<accession>A0A8K0D2Q7</accession>
<gene>
    <name evidence="14" type="ORF">ILUMI_10730</name>
</gene>
<keyword evidence="5 12" id="KW-0349">Heme</keyword>
<evidence type="ECO:0000256" key="2">
    <source>
        <dbReference type="ARBA" id="ARBA00004174"/>
    </source>
</evidence>
<dbReference type="EMBL" id="VTPC01005910">
    <property type="protein sequence ID" value="KAF2895443.1"/>
    <property type="molecule type" value="Genomic_DNA"/>
</dbReference>
<dbReference type="PRINTS" id="PR00385">
    <property type="entry name" value="P450"/>
</dbReference>
<comment type="caution">
    <text evidence="14">The sequence shown here is derived from an EMBL/GenBank/DDBJ whole genome shotgun (WGS) entry which is preliminary data.</text>
</comment>
<reference evidence="14" key="1">
    <citation type="submission" date="2019-08" db="EMBL/GenBank/DDBJ databases">
        <title>The genome of the North American firefly Photinus pyralis.</title>
        <authorList>
            <consortium name="Photinus pyralis genome working group"/>
            <person name="Fallon T.R."/>
            <person name="Sander Lower S.E."/>
            <person name="Weng J.-K."/>
        </authorList>
    </citation>
    <scope>NUCLEOTIDE SEQUENCE</scope>
    <source>
        <strain evidence="14">TRF0915ILg1</strain>
        <tissue evidence="14">Whole body</tissue>
    </source>
</reference>
<feature type="binding site" description="axial binding residue" evidence="12">
    <location>
        <position position="327"/>
    </location>
    <ligand>
        <name>heme</name>
        <dbReference type="ChEBI" id="CHEBI:30413"/>
    </ligand>
    <ligandPart>
        <name>Fe</name>
        <dbReference type="ChEBI" id="CHEBI:18248"/>
    </ligandPart>
</feature>
<name>A0A8K0D2Q7_IGNLU</name>
<evidence type="ECO:0000256" key="8">
    <source>
        <dbReference type="ARBA" id="ARBA00022848"/>
    </source>
</evidence>
<dbReference type="PROSITE" id="PS00086">
    <property type="entry name" value="CYTOCHROME_P450"/>
    <property type="match status" value="1"/>
</dbReference>
<evidence type="ECO:0000256" key="1">
    <source>
        <dbReference type="ARBA" id="ARBA00001971"/>
    </source>
</evidence>
<evidence type="ECO:0000256" key="11">
    <source>
        <dbReference type="ARBA" id="ARBA00023033"/>
    </source>
</evidence>
<evidence type="ECO:0000256" key="5">
    <source>
        <dbReference type="ARBA" id="ARBA00022617"/>
    </source>
</evidence>
<dbReference type="GO" id="GO:0020037">
    <property type="term" value="F:heme binding"/>
    <property type="evidence" value="ECO:0007669"/>
    <property type="project" value="InterPro"/>
</dbReference>
<dbReference type="PANTHER" id="PTHR24291:SF187">
    <property type="entry name" value="CYTOCHROME P450 4AE1-RELATED"/>
    <property type="match status" value="1"/>
</dbReference>
<dbReference type="SUPFAM" id="SSF48264">
    <property type="entry name" value="Cytochrome P450"/>
    <property type="match status" value="1"/>
</dbReference>
<dbReference type="GO" id="GO:0005789">
    <property type="term" value="C:endoplasmic reticulum membrane"/>
    <property type="evidence" value="ECO:0007669"/>
    <property type="project" value="UniProtKB-SubCell"/>
</dbReference>
<evidence type="ECO:0000256" key="9">
    <source>
        <dbReference type="ARBA" id="ARBA00023002"/>
    </source>
</evidence>
<dbReference type="InterPro" id="IPR050196">
    <property type="entry name" value="Cytochrome_P450_Monoox"/>
</dbReference>
<dbReference type="PRINTS" id="PR00463">
    <property type="entry name" value="EP450I"/>
</dbReference>
<evidence type="ECO:0000256" key="3">
    <source>
        <dbReference type="ARBA" id="ARBA00004406"/>
    </source>
</evidence>
<dbReference type="GO" id="GO:0005506">
    <property type="term" value="F:iron ion binding"/>
    <property type="evidence" value="ECO:0007669"/>
    <property type="project" value="InterPro"/>
</dbReference>
<evidence type="ECO:0000256" key="12">
    <source>
        <dbReference type="PIRSR" id="PIRSR602401-1"/>
    </source>
</evidence>
<sequence length="382" mass="44074">TKWRKHRKILTPAFHFQILEQFLDVFDTFSDILVEKLKKESGKDSVDIYPYITLCSLDIICATAMGTILNAQEGTNSEYTRSVKEMCRIFVIRIASAIKSSDFLYYLSLDYQKEKKALKILHNYTNSVIALRKEQLKNVTKVEKEEDVDDCGIKKRKTFLDLLLQYRMDGQAISDEDIRQEVDTFMFEGHDTTSSGISFVLYCLANHPSVQERVVGELRTLFNDDKTRNATYKDLQEMKYLEMVIKESLRLYPPVPLYGRTVHEDIEYDGVIIPKNVGIGFNAYALHRSPNVYPDPDKFDPERFTAENQAKRSPYAYIPFSAGPRNCIGQRFAMLDMKSVVSKLLKHYELLPSIPQREPTLAAETILKSSTGINIRLKPRKF</sequence>
<evidence type="ECO:0000313" key="15">
    <source>
        <dbReference type="Proteomes" id="UP000801492"/>
    </source>
</evidence>
<keyword evidence="11 13" id="KW-0503">Monooxygenase</keyword>
<dbReference type="Pfam" id="PF00067">
    <property type="entry name" value="p450"/>
    <property type="match status" value="1"/>
</dbReference>
<dbReference type="InterPro" id="IPR002401">
    <property type="entry name" value="Cyt_P450_E_grp-I"/>
</dbReference>
<dbReference type="Gene3D" id="1.10.630.10">
    <property type="entry name" value="Cytochrome P450"/>
    <property type="match status" value="1"/>
</dbReference>
<evidence type="ECO:0000256" key="4">
    <source>
        <dbReference type="ARBA" id="ARBA00010617"/>
    </source>
</evidence>
<keyword evidence="8" id="KW-0492">Microsome</keyword>
<comment type="cofactor">
    <cofactor evidence="1 12">
        <name>heme</name>
        <dbReference type="ChEBI" id="CHEBI:30413"/>
    </cofactor>
</comment>
<dbReference type="GO" id="GO:0016705">
    <property type="term" value="F:oxidoreductase activity, acting on paired donors, with incorporation or reduction of molecular oxygen"/>
    <property type="evidence" value="ECO:0007669"/>
    <property type="project" value="InterPro"/>
</dbReference>
<dbReference type="Proteomes" id="UP000801492">
    <property type="component" value="Unassembled WGS sequence"/>
</dbReference>
<dbReference type="AlphaFoldDB" id="A0A8K0D2Q7"/>
<keyword evidence="6 12" id="KW-0479">Metal-binding</keyword>
<evidence type="ECO:0008006" key="16">
    <source>
        <dbReference type="Google" id="ProtNLM"/>
    </source>
</evidence>
<evidence type="ECO:0000256" key="7">
    <source>
        <dbReference type="ARBA" id="ARBA00022824"/>
    </source>
</evidence>
<evidence type="ECO:0000256" key="10">
    <source>
        <dbReference type="ARBA" id="ARBA00023004"/>
    </source>
</evidence>
<comment type="subcellular location">
    <subcellularLocation>
        <location evidence="3">Endoplasmic reticulum membrane</location>
        <topology evidence="3">Peripheral membrane protein</topology>
    </subcellularLocation>
    <subcellularLocation>
        <location evidence="2">Microsome membrane</location>
        <topology evidence="2">Peripheral membrane protein</topology>
    </subcellularLocation>
</comment>
<keyword evidence="7" id="KW-0256">Endoplasmic reticulum</keyword>
<feature type="non-terminal residue" evidence="14">
    <location>
        <position position="1"/>
    </location>
</feature>
<keyword evidence="10 12" id="KW-0408">Iron</keyword>
<protein>
    <recommendedName>
        <fullName evidence="16">Cytochrome</fullName>
    </recommendedName>
</protein>
<dbReference type="InterPro" id="IPR036396">
    <property type="entry name" value="Cyt_P450_sf"/>
</dbReference>
<dbReference type="PANTHER" id="PTHR24291">
    <property type="entry name" value="CYTOCHROME P450 FAMILY 4"/>
    <property type="match status" value="1"/>
</dbReference>
<comment type="similarity">
    <text evidence="4 13">Belongs to the cytochrome P450 family.</text>
</comment>